<evidence type="ECO:0000313" key="1">
    <source>
        <dbReference type="EMBL" id="CAF1518439.1"/>
    </source>
</evidence>
<proteinExistence type="predicted"/>
<name>A0A815UB99_ADIRI</name>
<dbReference type="AlphaFoldDB" id="A0A815UB99"/>
<gene>
    <name evidence="1" type="ORF">EDS130_LOCUS43711</name>
</gene>
<sequence length="97" mass="11464">MCEIDRARRARPGTNVASLEMMPNANPSRKNQWYANSKLQRIGQYEWMSLYFANNVIDYHRYELIFFFKKSQLKIPCKAATTSLSLIWICTNYKSKC</sequence>
<reference evidence="1" key="1">
    <citation type="submission" date="2021-02" db="EMBL/GenBank/DDBJ databases">
        <authorList>
            <person name="Nowell W R."/>
        </authorList>
    </citation>
    <scope>NUCLEOTIDE SEQUENCE</scope>
</reference>
<protein>
    <submittedName>
        <fullName evidence="1">Uncharacterized protein</fullName>
    </submittedName>
</protein>
<comment type="caution">
    <text evidence="1">The sequence shown here is derived from an EMBL/GenBank/DDBJ whole genome shotgun (WGS) entry which is preliminary data.</text>
</comment>
<evidence type="ECO:0000313" key="2">
    <source>
        <dbReference type="Proteomes" id="UP000663852"/>
    </source>
</evidence>
<dbReference type="Proteomes" id="UP000663852">
    <property type="component" value="Unassembled WGS sequence"/>
</dbReference>
<dbReference type="EMBL" id="CAJNOJ010000750">
    <property type="protein sequence ID" value="CAF1518439.1"/>
    <property type="molecule type" value="Genomic_DNA"/>
</dbReference>
<organism evidence="1 2">
    <name type="scientific">Adineta ricciae</name>
    <name type="common">Rotifer</name>
    <dbReference type="NCBI Taxonomy" id="249248"/>
    <lineage>
        <taxon>Eukaryota</taxon>
        <taxon>Metazoa</taxon>
        <taxon>Spiralia</taxon>
        <taxon>Gnathifera</taxon>
        <taxon>Rotifera</taxon>
        <taxon>Eurotatoria</taxon>
        <taxon>Bdelloidea</taxon>
        <taxon>Adinetida</taxon>
        <taxon>Adinetidae</taxon>
        <taxon>Adineta</taxon>
    </lineage>
</organism>
<accession>A0A815UB99</accession>